<gene>
    <name evidence="1" type="ORF">CMV_002362</name>
</gene>
<organism evidence="1 2">
    <name type="scientific">Castanea mollissima</name>
    <name type="common">Chinese chestnut</name>
    <dbReference type="NCBI Taxonomy" id="60419"/>
    <lineage>
        <taxon>Eukaryota</taxon>
        <taxon>Viridiplantae</taxon>
        <taxon>Streptophyta</taxon>
        <taxon>Embryophyta</taxon>
        <taxon>Tracheophyta</taxon>
        <taxon>Spermatophyta</taxon>
        <taxon>Magnoliopsida</taxon>
        <taxon>eudicotyledons</taxon>
        <taxon>Gunneridae</taxon>
        <taxon>Pentapetalae</taxon>
        <taxon>rosids</taxon>
        <taxon>fabids</taxon>
        <taxon>Fagales</taxon>
        <taxon>Fagaceae</taxon>
        <taxon>Castanea</taxon>
    </lineage>
</organism>
<reference evidence="1" key="1">
    <citation type="submission" date="2020-03" db="EMBL/GenBank/DDBJ databases">
        <title>Castanea mollissima Vanexum genome sequencing.</title>
        <authorList>
            <person name="Staton M."/>
        </authorList>
    </citation>
    <scope>NUCLEOTIDE SEQUENCE</scope>
    <source>
        <tissue evidence="1">Leaf</tissue>
    </source>
</reference>
<dbReference type="EMBL" id="JRKL02000168">
    <property type="protein sequence ID" value="KAF3974284.1"/>
    <property type="molecule type" value="Genomic_DNA"/>
</dbReference>
<dbReference type="Proteomes" id="UP000737018">
    <property type="component" value="Unassembled WGS sequence"/>
</dbReference>
<dbReference type="AlphaFoldDB" id="A0A8J4RUR3"/>
<name>A0A8J4RUR3_9ROSI</name>
<accession>A0A8J4RUR3</accession>
<proteinExistence type="predicted"/>
<keyword evidence="2" id="KW-1185">Reference proteome</keyword>
<comment type="caution">
    <text evidence="1">The sequence shown here is derived from an EMBL/GenBank/DDBJ whole genome shotgun (WGS) entry which is preliminary data.</text>
</comment>
<protein>
    <submittedName>
        <fullName evidence="1">Uncharacterized protein</fullName>
    </submittedName>
</protein>
<dbReference type="OrthoDB" id="1735120at2759"/>
<evidence type="ECO:0000313" key="2">
    <source>
        <dbReference type="Proteomes" id="UP000737018"/>
    </source>
</evidence>
<evidence type="ECO:0000313" key="1">
    <source>
        <dbReference type="EMBL" id="KAF3974284.1"/>
    </source>
</evidence>
<sequence>MACKASLTYQQKQVQENIHAQIKSFSMCINEILLPYTKMIGEAQELPPQPINAPCQSGFGFAVGRNGQPTNFLAKKGIQPVYNLKHDIIWVETLETKLIIKKYKDVLQAGLMPFSLISLCDLNI</sequence>